<dbReference type="OrthoDB" id="1737613at2759"/>
<evidence type="ECO:0000313" key="6">
    <source>
        <dbReference type="EMBL" id="KZT27345.1"/>
    </source>
</evidence>
<dbReference type="PANTHER" id="PTHR43176">
    <property type="entry name" value="3-HYDROXYISOBUTYRYL-COA HYDROLASE-RELATED"/>
    <property type="match status" value="1"/>
</dbReference>
<evidence type="ECO:0000256" key="4">
    <source>
        <dbReference type="SAM" id="MobiDB-lite"/>
    </source>
</evidence>
<dbReference type="PROSITE" id="PS00166">
    <property type="entry name" value="ENOYL_COA_HYDRATASE"/>
    <property type="match status" value="1"/>
</dbReference>
<dbReference type="InParanoid" id="A0A165TY16"/>
<dbReference type="Proteomes" id="UP000076761">
    <property type="component" value="Unassembled WGS sequence"/>
</dbReference>
<feature type="domain" description="Enoyl-CoA hydratase/isomerase" evidence="5">
    <location>
        <begin position="17"/>
        <end position="411"/>
    </location>
</feature>
<evidence type="ECO:0000313" key="7">
    <source>
        <dbReference type="Proteomes" id="UP000076761"/>
    </source>
</evidence>
<dbReference type="AlphaFoldDB" id="A0A165TY16"/>
<feature type="region of interest" description="Disordered" evidence="4">
    <location>
        <begin position="236"/>
        <end position="259"/>
    </location>
</feature>
<keyword evidence="7" id="KW-1185">Reference proteome</keyword>
<dbReference type="CDD" id="cd06558">
    <property type="entry name" value="crotonase-like"/>
    <property type="match status" value="1"/>
</dbReference>
<gene>
    <name evidence="6" type="ORF">NEOLEDRAFT_1130882</name>
</gene>
<dbReference type="EMBL" id="KV425562">
    <property type="protein sequence ID" value="KZT27345.1"/>
    <property type="molecule type" value="Genomic_DNA"/>
</dbReference>
<dbReference type="FunCoup" id="A0A165TY16">
    <property type="interactions" value="355"/>
</dbReference>
<dbReference type="InterPro" id="IPR018376">
    <property type="entry name" value="Enoyl-CoA_hyd/isom_CS"/>
</dbReference>
<name>A0A165TY16_9AGAM</name>
<dbReference type="InterPro" id="IPR045004">
    <property type="entry name" value="ECH_dom"/>
</dbReference>
<sequence length="518" mass="56523">MSTDSEDVLFQSHLSSRTYILNRPNKLNALDESMLNTLRPKIVEFAAADLCKLIIGRGNGRAFCAGGDVASVVRQAAHPSTRPRAVDFFKREFEMDYLLASLGKPYVAIMDGITMGGGAGLCMQAPFRIATENTKFAMPETKIGYSPDVGASAFLARLDGALGPYLALTSETIVGREVYELGLATHFVPSASVPALLRALEALEEPSWETVDAVVEAWYEGAGDTGEAKLSAFAQTGHGHPQTQTPAHTGRLARPSGPHTGAVRAALDAAFSYRSVADILDALLLLSHRSSLPDAALDVGFRNFTREEVVEAEAWARRTREALGARSPTSLVVALEAQRRGREALERGGNVLREALGMELGVATAFVNGASPDFATGVRAVLIDKLPKDQRPAWEPSDIEAINEDEIIKKFFDESSPFFDPKPQLDIPKEFAERPISDPNRYALPSEKEIESVIRGSHRTSGDFGMTVEELVDKCERDLAPGSRKSRRTKGGIREKVVDVVRRKCEVEEEGKWVKWRG</sequence>
<dbReference type="InterPro" id="IPR029045">
    <property type="entry name" value="ClpP/crotonase-like_dom_sf"/>
</dbReference>
<keyword evidence="3" id="KW-0378">Hydrolase</keyword>
<accession>A0A165TY16</accession>
<evidence type="ECO:0000256" key="3">
    <source>
        <dbReference type="ARBA" id="ARBA00022801"/>
    </source>
</evidence>
<dbReference type="SUPFAM" id="SSF52096">
    <property type="entry name" value="ClpP/crotonase"/>
    <property type="match status" value="1"/>
</dbReference>
<dbReference type="Gene3D" id="3.90.226.10">
    <property type="entry name" value="2-enoyl-CoA Hydratase, Chain A, domain 1"/>
    <property type="match status" value="1"/>
</dbReference>
<reference evidence="6 7" key="1">
    <citation type="journal article" date="2016" name="Mol. Biol. Evol.">
        <title>Comparative Genomics of Early-Diverging Mushroom-Forming Fungi Provides Insights into the Origins of Lignocellulose Decay Capabilities.</title>
        <authorList>
            <person name="Nagy L.G."/>
            <person name="Riley R."/>
            <person name="Tritt A."/>
            <person name="Adam C."/>
            <person name="Daum C."/>
            <person name="Floudas D."/>
            <person name="Sun H."/>
            <person name="Yadav J.S."/>
            <person name="Pangilinan J."/>
            <person name="Larsson K.H."/>
            <person name="Matsuura K."/>
            <person name="Barry K."/>
            <person name="Labutti K."/>
            <person name="Kuo R."/>
            <person name="Ohm R.A."/>
            <person name="Bhattacharya S.S."/>
            <person name="Shirouzu T."/>
            <person name="Yoshinaga Y."/>
            <person name="Martin F.M."/>
            <person name="Grigoriev I.V."/>
            <person name="Hibbett D.S."/>
        </authorList>
    </citation>
    <scope>NUCLEOTIDE SEQUENCE [LARGE SCALE GENOMIC DNA]</scope>
    <source>
        <strain evidence="6 7">HHB14362 ss-1</strain>
    </source>
</reference>
<dbReference type="EC" id="3.1.2.4" evidence="2"/>
<dbReference type="STRING" id="1314782.A0A165TY16"/>
<organism evidence="6 7">
    <name type="scientific">Neolentinus lepideus HHB14362 ss-1</name>
    <dbReference type="NCBI Taxonomy" id="1314782"/>
    <lineage>
        <taxon>Eukaryota</taxon>
        <taxon>Fungi</taxon>
        <taxon>Dikarya</taxon>
        <taxon>Basidiomycota</taxon>
        <taxon>Agaricomycotina</taxon>
        <taxon>Agaricomycetes</taxon>
        <taxon>Gloeophyllales</taxon>
        <taxon>Gloeophyllaceae</taxon>
        <taxon>Neolentinus</taxon>
    </lineage>
</organism>
<evidence type="ECO:0000259" key="5">
    <source>
        <dbReference type="Pfam" id="PF16113"/>
    </source>
</evidence>
<dbReference type="GO" id="GO:0005739">
    <property type="term" value="C:mitochondrion"/>
    <property type="evidence" value="ECO:0007669"/>
    <property type="project" value="TreeGrafter"/>
</dbReference>
<dbReference type="PANTHER" id="PTHR43176:SF3">
    <property type="entry name" value="3-HYDROXYISOBUTYRYL-COA HYDROLASE, MITOCHONDRIAL"/>
    <property type="match status" value="1"/>
</dbReference>
<dbReference type="GO" id="GO:0003860">
    <property type="term" value="F:3-hydroxyisobutyryl-CoA hydrolase activity"/>
    <property type="evidence" value="ECO:0007669"/>
    <property type="project" value="UniProtKB-EC"/>
</dbReference>
<evidence type="ECO:0000256" key="2">
    <source>
        <dbReference type="ARBA" id="ARBA00011915"/>
    </source>
</evidence>
<evidence type="ECO:0000256" key="1">
    <source>
        <dbReference type="ARBA" id="ARBA00001709"/>
    </source>
</evidence>
<proteinExistence type="predicted"/>
<dbReference type="GO" id="GO:0006574">
    <property type="term" value="P:L-valine catabolic process"/>
    <property type="evidence" value="ECO:0007669"/>
    <property type="project" value="TreeGrafter"/>
</dbReference>
<dbReference type="InterPro" id="IPR032259">
    <property type="entry name" value="HIBYL-CoA-H"/>
</dbReference>
<comment type="catalytic activity">
    <reaction evidence="1">
        <text>3-hydroxy-2-methylpropanoyl-CoA + H2O = 3-hydroxy-2-methylpropanoate + CoA + H(+)</text>
        <dbReference type="Rhea" id="RHEA:20888"/>
        <dbReference type="ChEBI" id="CHEBI:11805"/>
        <dbReference type="ChEBI" id="CHEBI:15377"/>
        <dbReference type="ChEBI" id="CHEBI:15378"/>
        <dbReference type="ChEBI" id="CHEBI:57287"/>
        <dbReference type="ChEBI" id="CHEBI:57340"/>
        <dbReference type="EC" id="3.1.2.4"/>
    </reaction>
</comment>
<dbReference type="Pfam" id="PF16113">
    <property type="entry name" value="ECH_2"/>
    <property type="match status" value="1"/>
</dbReference>
<protein>
    <recommendedName>
        <fullName evidence="2">3-hydroxyisobutyryl-CoA hydrolase</fullName>
        <ecNumber evidence="2">3.1.2.4</ecNumber>
    </recommendedName>
</protein>